<dbReference type="Proteomes" id="UP000199077">
    <property type="component" value="Chromosome I"/>
</dbReference>
<reference evidence="4" key="1">
    <citation type="submission" date="2016-10" db="EMBL/GenBank/DDBJ databases">
        <authorList>
            <person name="Varghese N."/>
            <person name="Submissions S."/>
        </authorList>
    </citation>
    <scope>NUCLEOTIDE SEQUENCE [LARGE SCALE GENOMIC DNA]</scope>
    <source>
        <strain evidence="4">DSM 22329</strain>
    </source>
</reference>
<evidence type="ECO:0000313" key="3">
    <source>
        <dbReference type="EMBL" id="SDP66427.1"/>
    </source>
</evidence>
<protein>
    <submittedName>
        <fullName evidence="3">CBS domain-containing protein</fullName>
    </submittedName>
</protein>
<dbReference type="PROSITE" id="PS51371">
    <property type="entry name" value="CBS"/>
    <property type="match status" value="1"/>
</dbReference>
<evidence type="ECO:0000256" key="1">
    <source>
        <dbReference type="PROSITE-ProRule" id="PRU00703"/>
    </source>
</evidence>
<feature type="domain" description="CBS" evidence="2">
    <location>
        <begin position="84"/>
        <end position="141"/>
    </location>
</feature>
<dbReference type="InterPro" id="IPR000644">
    <property type="entry name" value="CBS_dom"/>
</dbReference>
<dbReference type="Pfam" id="PF00571">
    <property type="entry name" value="CBS"/>
    <property type="match status" value="1"/>
</dbReference>
<evidence type="ECO:0000313" key="4">
    <source>
        <dbReference type="Proteomes" id="UP000199077"/>
    </source>
</evidence>
<dbReference type="Gene3D" id="3.10.580.10">
    <property type="entry name" value="CBS-domain"/>
    <property type="match status" value="1"/>
</dbReference>
<gene>
    <name evidence="3" type="ORF">SAMN04489867_3365</name>
</gene>
<dbReference type="CDD" id="cd17788">
    <property type="entry name" value="CBS_pair_bac"/>
    <property type="match status" value="1"/>
</dbReference>
<dbReference type="InterPro" id="IPR046342">
    <property type="entry name" value="CBS_dom_sf"/>
</dbReference>
<proteinExistence type="predicted"/>
<dbReference type="EMBL" id="LT629711">
    <property type="protein sequence ID" value="SDP66427.1"/>
    <property type="molecule type" value="Genomic_DNA"/>
</dbReference>
<name>A0A1H0UJM1_9MICO</name>
<dbReference type="SUPFAM" id="SSF54631">
    <property type="entry name" value="CBS-domain pair"/>
    <property type="match status" value="1"/>
</dbReference>
<dbReference type="AlphaFoldDB" id="A0A1H0UJM1"/>
<keyword evidence="4" id="KW-1185">Reference proteome</keyword>
<evidence type="ECO:0000259" key="2">
    <source>
        <dbReference type="PROSITE" id="PS51371"/>
    </source>
</evidence>
<dbReference type="STRING" id="443156.SAMN04489867_3365"/>
<accession>A0A1H0UJM1</accession>
<organism evidence="3 4">
    <name type="scientific">Pedococcus dokdonensis</name>
    <dbReference type="NCBI Taxonomy" id="443156"/>
    <lineage>
        <taxon>Bacteria</taxon>
        <taxon>Bacillati</taxon>
        <taxon>Actinomycetota</taxon>
        <taxon>Actinomycetes</taxon>
        <taxon>Micrococcales</taxon>
        <taxon>Intrasporangiaceae</taxon>
        <taxon>Pedococcus</taxon>
    </lineage>
</organism>
<sequence length="142" mass="15277">MQESADALQASRTMAESGRPGLVVLDAAGRARTILPGSQVLRFAIPRYVQEDPRLCRVYDEKTADELFGQLSGKSVRDLLPDADDHAELPVVDADATSIEVAAVMARMRSPLAVVQDGDTILGVITVSRLLRALLPEENPAP</sequence>
<keyword evidence="1" id="KW-0129">CBS domain</keyword>